<evidence type="ECO:0000313" key="3">
    <source>
        <dbReference type="Proteomes" id="UP001159405"/>
    </source>
</evidence>
<sequence length="134" mass="15715">EITFLEERLRAKEREVHELEISLEASQRALRELRLSQQSPDWVKTVLRHYLIKEEISKKASRFSEEQHLICFKHTKQIYEELLIHSSHNRGFFKREMDIASRCRHPCLLQFIGGTNDNLGSSPQSLLLSGWNAA</sequence>
<dbReference type="EMBL" id="CALNXK010000004">
    <property type="protein sequence ID" value="CAH3036131.1"/>
    <property type="molecule type" value="Genomic_DNA"/>
</dbReference>
<accession>A0ABN8MX76</accession>
<protein>
    <submittedName>
        <fullName evidence="2">Uncharacterized protein</fullName>
    </submittedName>
</protein>
<reference evidence="2 3" key="1">
    <citation type="submission" date="2022-05" db="EMBL/GenBank/DDBJ databases">
        <authorList>
            <consortium name="Genoscope - CEA"/>
            <person name="William W."/>
        </authorList>
    </citation>
    <scope>NUCLEOTIDE SEQUENCE [LARGE SCALE GENOMIC DNA]</scope>
</reference>
<comment type="caution">
    <text evidence="2">The sequence shown here is derived from an EMBL/GenBank/DDBJ whole genome shotgun (WGS) entry which is preliminary data.</text>
</comment>
<keyword evidence="3" id="KW-1185">Reference proteome</keyword>
<proteinExistence type="predicted"/>
<evidence type="ECO:0000313" key="2">
    <source>
        <dbReference type="EMBL" id="CAH3036131.1"/>
    </source>
</evidence>
<dbReference type="Proteomes" id="UP001159405">
    <property type="component" value="Unassembled WGS sequence"/>
</dbReference>
<name>A0ABN8MX76_9CNID</name>
<keyword evidence="1" id="KW-0175">Coiled coil</keyword>
<feature type="non-terminal residue" evidence="2">
    <location>
        <position position="1"/>
    </location>
</feature>
<evidence type="ECO:0000256" key="1">
    <source>
        <dbReference type="SAM" id="Coils"/>
    </source>
</evidence>
<organism evidence="2 3">
    <name type="scientific">Porites lobata</name>
    <dbReference type="NCBI Taxonomy" id="104759"/>
    <lineage>
        <taxon>Eukaryota</taxon>
        <taxon>Metazoa</taxon>
        <taxon>Cnidaria</taxon>
        <taxon>Anthozoa</taxon>
        <taxon>Hexacorallia</taxon>
        <taxon>Scleractinia</taxon>
        <taxon>Fungiina</taxon>
        <taxon>Poritidae</taxon>
        <taxon>Porites</taxon>
    </lineage>
</organism>
<feature type="coiled-coil region" evidence="1">
    <location>
        <begin position="2"/>
        <end position="36"/>
    </location>
</feature>
<gene>
    <name evidence="2" type="ORF">PLOB_00030794</name>
</gene>